<keyword evidence="3" id="KW-1003">Cell membrane</keyword>
<accession>A0ABV2SVC7</accession>
<dbReference type="InterPro" id="IPR036458">
    <property type="entry name" value="Na:dicarbo_symporter_sf"/>
</dbReference>
<feature type="transmembrane region" description="Helical" evidence="8">
    <location>
        <begin position="163"/>
        <end position="182"/>
    </location>
</feature>
<dbReference type="InterPro" id="IPR001991">
    <property type="entry name" value="Na-dicarboxylate_symporter"/>
</dbReference>
<comment type="caution">
    <text evidence="9">The sequence shown here is derived from an EMBL/GenBank/DDBJ whole genome shotgun (WGS) entry which is preliminary data.</text>
</comment>
<evidence type="ECO:0000313" key="10">
    <source>
        <dbReference type="Proteomes" id="UP001549799"/>
    </source>
</evidence>
<evidence type="ECO:0000256" key="2">
    <source>
        <dbReference type="ARBA" id="ARBA00022448"/>
    </source>
</evidence>
<dbReference type="Gene3D" id="1.10.3860.10">
    <property type="entry name" value="Sodium:dicarboxylate symporter"/>
    <property type="match status" value="1"/>
</dbReference>
<dbReference type="EMBL" id="JBEXAE010000003">
    <property type="protein sequence ID" value="MET6990695.1"/>
    <property type="molecule type" value="Genomic_DNA"/>
</dbReference>
<reference evidence="9 10" key="1">
    <citation type="submission" date="2024-07" db="EMBL/GenBank/DDBJ databases">
        <title>The genome sequence of type strain Sediminicola arcticus GDMCC 1.2805.</title>
        <authorList>
            <person name="Liu Y."/>
        </authorList>
    </citation>
    <scope>NUCLEOTIDE SEQUENCE [LARGE SCALE GENOMIC DNA]</scope>
    <source>
        <strain evidence="9 10">GDMCC 1.2805</strain>
    </source>
</reference>
<dbReference type="Pfam" id="PF00375">
    <property type="entry name" value="SDF"/>
    <property type="match status" value="1"/>
</dbReference>
<evidence type="ECO:0000256" key="7">
    <source>
        <dbReference type="ARBA" id="ARBA00023136"/>
    </source>
</evidence>
<dbReference type="PRINTS" id="PR00173">
    <property type="entry name" value="EDTRNSPORT"/>
</dbReference>
<dbReference type="Proteomes" id="UP001549799">
    <property type="component" value="Unassembled WGS sequence"/>
</dbReference>
<sequence>MKKVALHWQILIGMLIGLLFGFLMLQVSGGKWFVENWINPLGVIFINLLKLIAVPLILASLIKGISDLKDISKFRNIGLRTMVIFILTTVMAITIGLVLVNIFKPGNGISSETIERLTSTYANNSGLQAKIEEASLQKETGPLQFLVDMVPDNIFSAMSNNKLMLQVIFFTVFLGISLLLIGEERAKPLKSLFDSLNDAVLKMVDLIMLTAPIAVFALLANVVVSSGDPDLLYALLKYAGVVVLGLMIMIVFYCVVILLTTRINPLWFLKKMSPAQLLAFSTSSSAAVLPVNMKIVEEEIGVDKEVSSFVLPVGATVNMDGTSLYQGVAAVFISQALGFHLELTDQLMIVLTALLASIGSAAVPGAGMVMLVIVLESIGFPSDKLAIGLALIFAVDRPLDMCRTVINVTGDAMVSIIVAKSVGKIDFKKAKRIYV</sequence>
<evidence type="ECO:0000256" key="3">
    <source>
        <dbReference type="ARBA" id="ARBA00022475"/>
    </source>
</evidence>
<keyword evidence="5" id="KW-0769">Symport</keyword>
<keyword evidence="10" id="KW-1185">Reference proteome</keyword>
<organism evidence="9 10">
    <name type="scientific">Sediminicola arcticus</name>
    <dbReference type="NCBI Taxonomy" id="1574308"/>
    <lineage>
        <taxon>Bacteria</taxon>
        <taxon>Pseudomonadati</taxon>
        <taxon>Bacteroidota</taxon>
        <taxon>Flavobacteriia</taxon>
        <taxon>Flavobacteriales</taxon>
        <taxon>Flavobacteriaceae</taxon>
        <taxon>Sediminicola</taxon>
    </lineage>
</organism>
<comment type="subcellular location">
    <subcellularLocation>
        <location evidence="1">Cell membrane</location>
        <topology evidence="1">Multi-pass membrane protein</topology>
    </subcellularLocation>
</comment>
<feature type="transmembrane region" description="Helical" evidence="8">
    <location>
        <begin position="236"/>
        <end position="261"/>
    </location>
</feature>
<feature type="transmembrane region" description="Helical" evidence="8">
    <location>
        <begin position="347"/>
        <end position="375"/>
    </location>
</feature>
<evidence type="ECO:0000256" key="4">
    <source>
        <dbReference type="ARBA" id="ARBA00022692"/>
    </source>
</evidence>
<dbReference type="SUPFAM" id="SSF118215">
    <property type="entry name" value="Proton glutamate symport protein"/>
    <property type="match status" value="1"/>
</dbReference>
<keyword evidence="7 8" id="KW-0472">Membrane</keyword>
<gene>
    <name evidence="9" type="ORF">ABXZ36_08535</name>
</gene>
<protein>
    <submittedName>
        <fullName evidence="9">Dicarboxylate/amino acid:cation symporter</fullName>
    </submittedName>
</protein>
<evidence type="ECO:0000256" key="1">
    <source>
        <dbReference type="ARBA" id="ARBA00004651"/>
    </source>
</evidence>
<evidence type="ECO:0000313" key="9">
    <source>
        <dbReference type="EMBL" id="MET6990695.1"/>
    </source>
</evidence>
<name>A0ABV2SVC7_9FLAO</name>
<proteinExistence type="predicted"/>
<evidence type="ECO:0000256" key="6">
    <source>
        <dbReference type="ARBA" id="ARBA00022989"/>
    </source>
</evidence>
<dbReference type="PANTHER" id="PTHR42865:SF7">
    <property type="entry name" value="PROTON_GLUTAMATE-ASPARTATE SYMPORTER"/>
    <property type="match status" value="1"/>
</dbReference>
<keyword evidence="2" id="KW-0813">Transport</keyword>
<evidence type="ECO:0000256" key="5">
    <source>
        <dbReference type="ARBA" id="ARBA00022847"/>
    </source>
</evidence>
<dbReference type="PANTHER" id="PTHR42865">
    <property type="entry name" value="PROTON/GLUTAMATE-ASPARTATE SYMPORTER"/>
    <property type="match status" value="1"/>
</dbReference>
<feature type="transmembrane region" description="Helical" evidence="8">
    <location>
        <begin position="203"/>
        <end position="224"/>
    </location>
</feature>
<keyword evidence="4 8" id="KW-0812">Transmembrane</keyword>
<feature type="transmembrane region" description="Helical" evidence="8">
    <location>
        <begin position="37"/>
        <end position="62"/>
    </location>
</feature>
<evidence type="ECO:0000256" key="8">
    <source>
        <dbReference type="SAM" id="Phobius"/>
    </source>
</evidence>
<keyword evidence="6 8" id="KW-1133">Transmembrane helix</keyword>
<dbReference type="InterPro" id="IPR018107">
    <property type="entry name" value="Na-dicarboxylate_symporter_CS"/>
</dbReference>
<feature type="transmembrane region" description="Helical" evidence="8">
    <location>
        <begin position="7"/>
        <end position="25"/>
    </location>
</feature>
<dbReference type="RefSeq" id="WP_354615089.1">
    <property type="nucleotide sequence ID" value="NZ_JBEXAE010000003.1"/>
</dbReference>
<dbReference type="PROSITE" id="PS00714">
    <property type="entry name" value="NA_DICARBOXYL_SYMP_2"/>
    <property type="match status" value="1"/>
</dbReference>
<feature type="transmembrane region" description="Helical" evidence="8">
    <location>
        <begin position="83"/>
        <end position="103"/>
    </location>
</feature>